<reference evidence="1 2" key="1">
    <citation type="journal article" date="2019" name="Int. J. Syst. Evol. Microbiol.">
        <title>The Global Catalogue of Microorganisms (GCM) 10K type strain sequencing project: providing services to taxonomists for standard genome sequencing and annotation.</title>
        <authorList>
            <consortium name="The Broad Institute Genomics Platform"/>
            <consortium name="The Broad Institute Genome Sequencing Center for Infectious Disease"/>
            <person name="Wu L."/>
            <person name="Ma J."/>
        </authorList>
    </citation>
    <scope>NUCLEOTIDE SEQUENCE [LARGE SCALE GENOMIC DNA]</scope>
    <source>
        <strain evidence="1 2">JCM 16014</strain>
    </source>
</reference>
<keyword evidence="2" id="KW-1185">Reference proteome</keyword>
<gene>
    <name evidence="1" type="ORF">GCM10009839_69920</name>
</gene>
<proteinExistence type="predicted"/>
<sequence>MRTLIQDLVPIAYGQLYVESEHGDEPQAWESMGGQQNGLLGAAIPGALFLITGTHTGRVPFTVELHDAEPPLSAEWEEVVEAPFHPLGRTVVVTWGDGPAWELELADIDYRVRYSASGMDEAKEHELLALSDDPPVIDRYLLQFWPAPPAPDSVVRRTSQSAAYWHDHALRQPAPPTPEEKAEAERVAAEAARAEQEQRFLEAETRNWGGRLPSDRVRALPGQASAGARLDGEFADSLAAAGADEQARVARWIARRALGEARLDRVDWISEALDGLDGGGVLQLPSIEDRVLWDRLWSEPGLPNTVVTTMDGRVDNFRQQAAAFPALLALRASDPLIGALEALWAAGATFGHGRTAELLSEVRAAFPEL</sequence>
<protein>
    <submittedName>
        <fullName evidence="1">Uncharacterized protein</fullName>
    </submittedName>
</protein>
<dbReference type="EMBL" id="BAAAQN010000054">
    <property type="protein sequence ID" value="GAA2052499.1"/>
    <property type="molecule type" value="Genomic_DNA"/>
</dbReference>
<organism evidence="1 2">
    <name type="scientific">Catenulispora yoronensis</name>
    <dbReference type="NCBI Taxonomy" id="450799"/>
    <lineage>
        <taxon>Bacteria</taxon>
        <taxon>Bacillati</taxon>
        <taxon>Actinomycetota</taxon>
        <taxon>Actinomycetes</taxon>
        <taxon>Catenulisporales</taxon>
        <taxon>Catenulisporaceae</taxon>
        <taxon>Catenulispora</taxon>
    </lineage>
</organism>
<dbReference type="RefSeq" id="WP_344669981.1">
    <property type="nucleotide sequence ID" value="NZ_BAAAQN010000054.1"/>
</dbReference>
<evidence type="ECO:0000313" key="1">
    <source>
        <dbReference type="EMBL" id="GAA2052499.1"/>
    </source>
</evidence>
<comment type="caution">
    <text evidence="1">The sequence shown here is derived from an EMBL/GenBank/DDBJ whole genome shotgun (WGS) entry which is preliminary data.</text>
</comment>
<dbReference type="Proteomes" id="UP001500751">
    <property type="component" value="Unassembled WGS sequence"/>
</dbReference>
<name>A0ABN2V5J1_9ACTN</name>
<accession>A0ABN2V5J1</accession>
<evidence type="ECO:0000313" key="2">
    <source>
        <dbReference type="Proteomes" id="UP001500751"/>
    </source>
</evidence>